<comment type="similarity">
    <text evidence="5">Belongs to the FlgI family.</text>
</comment>
<keyword evidence="6" id="KW-0282">Flagellum</keyword>
<dbReference type="OrthoDB" id="9786431at2"/>
<comment type="subunit">
    <text evidence="5">The basal body constitutes a major portion of the flagellar organelle and consists of four rings (L,P,S, and M) mounted on a central rod.</text>
</comment>
<dbReference type="PANTHER" id="PTHR30381">
    <property type="entry name" value="FLAGELLAR P-RING PERIPLASMIC PROTEIN FLGI"/>
    <property type="match status" value="1"/>
</dbReference>
<dbReference type="GO" id="GO:0009428">
    <property type="term" value="C:bacterial-type flagellum basal body, distal rod, P ring"/>
    <property type="evidence" value="ECO:0007669"/>
    <property type="project" value="InterPro"/>
</dbReference>
<evidence type="ECO:0000256" key="5">
    <source>
        <dbReference type="HAMAP-Rule" id="MF_00416"/>
    </source>
</evidence>
<keyword evidence="4 5" id="KW-0975">Bacterial flagellum</keyword>
<dbReference type="PRINTS" id="PR01010">
    <property type="entry name" value="FLGPRINGFLGI"/>
</dbReference>
<dbReference type="Proteomes" id="UP000031518">
    <property type="component" value="Unassembled WGS sequence"/>
</dbReference>
<gene>
    <name evidence="5" type="primary">flgI</name>
    <name evidence="6" type="ORF">PYK22_00905</name>
</gene>
<evidence type="ECO:0000256" key="3">
    <source>
        <dbReference type="ARBA" id="ARBA00022729"/>
    </source>
</evidence>
<dbReference type="Pfam" id="PF02119">
    <property type="entry name" value="FlgI"/>
    <property type="match status" value="1"/>
</dbReference>
<evidence type="ECO:0000256" key="4">
    <source>
        <dbReference type="ARBA" id="ARBA00023143"/>
    </source>
</evidence>
<evidence type="ECO:0000313" key="6">
    <source>
        <dbReference type="EMBL" id="CDM64910.1"/>
    </source>
</evidence>
<dbReference type="GO" id="GO:0071973">
    <property type="term" value="P:bacterial-type flagellum-dependent cell motility"/>
    <property type="evidence" value="ECO:0007669"/>
    <property type="project" value="InterPro"/>
</dbReference>
<evidence type="ECO:0000256" key="1">
    <source>
        <dbReference type="ARBA" id="ARBA00002591"/>
    </source>
</evidence>
<dbReference type="RefSeq" id="WP_083437608.1">
    <property type="nucleotide sequence ID" value="NZ_CBXV010000004.1"/>
</dbReference>
<dbReference type="GO" id="GO:0030288">
    <property type="term" value="C:outer membrane-bounded periplasmic space"/>
    <property type="evidence" value="ECO:0007669"/>
    <property type="project" value="InterPro"/>
</dbReference>
<comment type="function">
    <text evidence="1 5">Assembles around the rod to form the L-ring and probably protects the motor/basal body from shearing forces during rotation.</text>
</comment>
<name>A0A0B6WXK9_9BACT</name>
<keyword evidence="3" id="KW-0732">Signal</keyword>
<dbReference type="AlphaFoldDB" id="A0A0B6WXK9"/>
<dbReference type="STRING" id="454194.PYK22_00905"/>
<dbReference type="InterPro" id="IPR001782">
    <property type="entry name" value="Flag_FlgI"/>
</dbReference>
<dbReference type="NCBIfam" id="NF003676">
    <property type="entry name" value="PRK05303.1"/>
    <property type="match status" value="1"/>
</dbReference>
<reference evidence="6 7" key="2">
    <citation type="submission" date="2015-01" db="EMBL/GenBank/DDBJ databases">
        <title>Complete genome sequence of Pyrinomonas methylaliphatogenes type strain K22T.</title>
        <authorList>
            <person name="Lee K.C.Y."/>
            <person name="Power J.F."/>
            <person name="Dunfield P.F."/>
            <person name="Morgan X.C."/>
            <person name="Huttenhower C."/>
            <person name="Stott M.B."/>
        </authorList>
    </citation>
    <scope>NUCLEOTIDE SEQUENCE [LARGE SCALE GENOMIC DNA]</scope>
    <source>
        <strain evidence="6 7">K22</strain>
    </source>
</reference>
<reference evidence="6 7" key="1">
    <citation type="submission" date="2013-12" db="EMBL/GenBank/DDBJ databases">
        <authorList>
            <person name="Stott M."/>
        </authorList>
    </citation>
    <scope>NUCLEOTIDE SEQUENCE [LARGE SCALE GENOMIC DNA]</scope>
    <source>
        <strain evidence="6 7">K22</strain>
    </source>
</reference>
<keyword evidence="6" id="KW-0969">Cilium</keyword>
<protein>
    <recommendedName>
        <fullName evidence="5">Flagellar P-ring protein</fullName>
    </recommendedName>
    <alternativeName>
        <fullName evidence="5">Basal body P-ring protein</fullName>
    </alternativeName>
</protein>
<dbReference type="HAMAP" id="MF_00416">
    <property type="entry name" value="FlgI"/>
    <property type="match status" value="1"/>
</dbReference>
<accession>A0A0B6WXK9</accession>
<evidence type="ECO:0000313" key="7">
    <source>
        <dbReference type="Proteomes" id="UP000031518"/>
    </source>
</evidence>
<keyword evidence="7" id="KW-1185">Reference proteome</keyword>
<proteinExistence type="inferred from homology"/>
<dbReference type="EMBL" id="CBXV010000004">
    <property type="protein sequence ID" value="CDM64910.1"/>
    <property type="molecule type" value="Genomic_DNA"/>
</dbReference>
<keyword evidence="6" id="KW-0966">Cell projection</keyword>
<dbReference type="PANTHER" id="PTHR30381:SF0">
    <property type="entry name" value="FLAGELLAR P-RING PROTEIN"/>
    <property type="match status" value="1"/>
</dbReference>
<comment type="subcellular location">
    <subcellularLocation>
        <location evidence="2 5">Bacterial flagellum basal body</location>
    </subcellularLocation>
</comment>
<evidence type="ECO:0000256" key="2">
    <source>
        <dbReference type="ARBA" id="ARBA00004117"/>
    </source>
</evidence>
<sequence>MSGLWKKARKSRTREGNPRDRVSVKKLFAIILWALLGTVWAASQNVNRLTVRVKDIAEIEGVRSNQLIGYGVVIGLNRTGDRVQQNLYARQTLQNLLERMGLTVTTDALRPENMATVLVTATLPPFARPGTKIDVTVSSIGDARSLQGGTLVLTPLRGIDGQVYAMAQGPVSVGGISAGEQGNSVEVNHPTVGRVPNGAIVEREVATSLAPGGRLTLVLRQDDFTTAARLARAVNAKFGSGTAQALDGRNVEVFLPTNWQGDRVGFIAELESLRVETDTVAKVVINERTGTIVMGGNVRLSSVAISQGGITVRIGTEYEVSQPGPLSRTGETAVVPRTTVEVKERKPESVILPDGATVDEVVRGLRAVGVSARDIISILQAIKAAGALAADLEMQ</sequence>
<dbReference type="GO" id="GO:0005198">
    <property type="term" value="F:structural molecule activity"/>
    <property type="evidence" value="ECO:0007669"/>
    <property type="project" value="InterPro"/>
</dbReference>
<organism evidence="6 7">
    <name type="scientific">Pyrinomonas methylaliphatogenes</name>
    <dbReference type="NCBI Taxonomy" id="454194"/>
    <lineage>
        <taxon>Bacteria</taxon>
        <taxon>Pseudomonadati</taxon>
        <taxon>Acidobacteriota</taxon>
        <taxon>Blastocatellia</taxon>
        <taxon>Blastocatellales</taxon>
        <taxon>Pyrinomonadaceae</taxon>
        <taxon>Pyrinomonas</taxon>
    </lineage>
</organism>